<dbReference type="AlphaFoldDB" id="A0A4Q1KRD1"/>
<proteinExistence type="predicted"/>
<evidence type="ECO:0000313" key="4">
    <source>
        <dbReference type="Proteomes" id="UP000289734"/>
    </source>
</evidence>
<dbReference type="EMBL" id="SBKQ01000008">
    <property type="protein sequence ID" value="RXR31879.1"/>
    <property type="molecule type" value="Genomic_DNA"/>
</dbReference>
<keyword evidence="1" id="KW-1133">Transmembrane helix</keyword>
<keyword evidence="1" id="KW-0812">Transmembrane</keyword>
<keyword evidence="1" id="KW-0472">Membrane</keyword>
<dbReference type="Pfam" id="PF13239">
    <property type="entry name" value="2TM"/>
    <property type="match status" value="1"/>
</dbReference>
<dbReference type="InterPro" id="IPR025698">
    <property type="entry name" value="2TM_dom"/>
</dbReference>
<feature type="domain" description="2TM" evidence="2">
    <location>
        <begin position="12"/>
        <end position="90"/>
    </location>
</feature>
<evidence type="ECO:0000259" key="2">
    <source>
        <dbReference type="Pfam" id="PF13239"/>
    </source>
</evidence>
<organism evidence="3 4">
    <name type="scientific">Flavobacterium piscinae</name>
    <dbReference type="NCBI Taxonomy" id="2506424"/>
    <lineage>
        <taxon>Bacteria</taxon>
        <taxon>Pseudomonadati</taxon>
        <taxon>Bacteroidota</taxon>
        <taxon>Flavobacteriia</taxon>
        <taxon>Flavobacteriales</taxon>
        <taxon>Flavobacteriaceae</taxon>
        <taxon>Flavobacterium</taxon>
    </lineage>
</organism>
<comment type="caution">
    <text evidence="3">The sequence shown here is derived from an EMBL/GenBank/DDBJ whole genome shotgun (WGS) entry which is preliminary data.</text>
</comment>
<gene>
    <name evidence="3" type="ORF">EQG68_09165</name>
</gene>
<feature type="transmembrane region" description="Helical" evidence="1">
    <location>
        <begin position="21"/>
        <end position="40"/>
    </location>
</feature>
<evidence type="ECO:0000256" key="1">
    <source>
        <dbReference type="SAM" id="Phobius"/>
    </source>
</evidence>
<dbReference type="OrthoDB" id="8965954at2"/>
<accession>A0A4Q1KRD1</accession>
<reference evidence="4" key="1">
    <citation type="submission" date="2019-01" db="EMBL/GenBank/DDBJ databases">
        <title>Cytophagaceae bacterium strain CAR-16.</title>
        <authorList>
            <person name="Chen W.-M."/>
        </authorList>
    </citation>
    <scope>NUCLEOTIDE SEQUENCE [LARGE SCALE GENOMIC DNA]</scope>
    <source>
        <strain evidence="4">ICH-30</strain>
    </source>
</reference>
<feature type="transmembrane region" description="Helical" evidence="1">
    <location>
        <begin position="52"/>
        <end position="76"/>
    </location>
</feature>
<name>A0A4Q1KRD1_9FLAO</name>
<dbReference type="Proteomes" id="UP000289734">
    <property type="component" value="Unassembled WGS sequence"/>
</dbReference>
<protein>
    <submittedName>
        <fullName evidence="3">2TM domain-containing protein</fullName>
    </submittedName>
</protein>
<keyword evidence="4" id="KW-1185">Reference proteome</keyword>
<dbReference type="RefSeq" id="WP_129464619.1">
    <property type="nucleotide sequence ID" value="NZ_JACSXZ010000002.1"/>
</dbReference>
<sequence>METKSEYESYLKASKHVKEIKGFYVHLLCYVLVISLLVYLNLTFSPEHLWFIYPMAGWGIGLAGHAIGVFGTNMLFGKNWEERKIKEFMEEEQSKSTNFKN</sequence>
<evidence type="ECO:0000313" key="3">
    <source>
        <dbReference type="EMBL" id="RXR31879.1"/>
    </source>
</evidence>